<keyword evidence="1" id="KW-0472">Membrane</keyword>
<sequence length="257" mass="28678">MTKVSYVHFKFLPLSVRVLFSMVLLVFGLGYCMAMVQVWESHAGKDGNPMLSAKDLMISYSGNPEGTRLETALRGPMADMLDAENKQKIFAWLHAKAPQDQFDSTIGPILQEHCVACHNPSANPNLPNLTNFDGVSKVAAADTGMTIATLVRVSHIHLFSITFIFFITGYIFTHSYIRPAWFKCVVLATPFLSLIVDVAAWYLTKLWTGFAWAVIIGGALYGICFTIMWFTSMYQMWLYKPSQDLIDAQGRLPSVSA</sequence>
<dbReference type="GO" id="GO:0003746">
    <property type="term" value="F:translation elongation factor activity"/>
    <property type="evidence" value="ECO:0007669"/>
    <property type="project" value="UniProtKB-KW"/>
</dbReference>
<dbReference type="EMBL" id="SJZB01000007">
    <property type="protein sequence ID" value="TCJ19544.1"/>
    <property type="molecule type" value="Genomic_DNA"/>
</dbReference>
<feature type="transmembrane region" description="Helical" evidence="1">
    <location>
        <begin position="209"/>
        <end position="230"/>
    </location>
</feature>
<keyword evidence="1" id="KW-1133">Transmembrane helix</keyword>
<protein>
    <submittedName>
        <fullName evidence="2">Elongation factor-1 alpha</fullName>
    </submittedName>
</protein>
<dbReference type="RefSeq" id="WP_131444540.1">
    <property type="nucleotide sequence ID" value="NZ_SJZB01000007.1"/>
</dbReference>
<feature type="transmembrane region" description="Helical" evidence="1">
    <location>
        <begin position="18"/>
        <end position="39"/>
    </location>
</feature>
<feature type="transmembrane region" description="Helical" evidence="1">
    <location>
        <begin position="180"/>
        <end position="203"/>
    </location>
</feature>
<organism evidence="2 3">
    <name type="scientific">Parasulfuritortus cantonensis</name>
    <dbReference type="NCBI Taxonomy" id="2528202"/>
    <lineage>
        <taxon>Bacteria</taxon>
        <taxon>Pseudomonadati</taxon>
        <taxon>Pseudomonadota</taxon>
        <taxon>Betaproteobacteria</taxon>
        <taxon>Nitrosomonadales</taxon>
        <taxon>Thiobacillaceae</taxon>
        <taxon>Parasulfuritortus</taxon>
    </lineage>
</organism>
<proteinExistence type="predicted"/>
<evidence type="ECO:0000313" key="2">
    <source>
        <dbReference type="EMBL" id="TCJ19544.1"/>
    </source>
</evidence>
<dbReference type="OrthoDB" id="282780at2"/>
<feature type="transmembrane region" description="Helical" evidence="1">
    <location>
        <begin position="155"/>
        <end position="173"/>
    </location>
</feature>
<dbReference type="AlphaFoldDB" id="A0A4R1BPK3"/>
<comment type="caution">
    <text evidence="2">The sequence shown here is derived from an EMBL/GenBank/DDBJ whole genome shotgun (WGS) entry which is preliminary data.</text>
</comment>
<evidence type="ECO:0000256" key="1">
    <source>
        <dbReference type="SAM" id="Phobius"/>
    </source>
</evidence>
<reference evidence="2 3" key="1">
    <citation type="submission" date="2019-03" db="EMBL/GenBank/DDBJ databases">
        <title>Genome sequence of Thiobacillaceae bacterium LSR1, a sulfur-oxidizing bacterium isolated from freshwater sediment.</title>
        <authorList>
            <person name="Li S."/>
        </authorList>
    </citation>
    <scope>NUCLEOTIDE SEQUENCE [LARGE SCALE GENOMIC DNA]</scope>
    <source>
        <strain evidence="2 3">LSR1</strain>
    </source>
</reference>
<keyword evidence="2" id="KW-0251">Elongation factor</keyword>
<dbReference type="Proteomes" id="UP000295443">
    <property type="component" value="Unassembled WGS sequence"/>
</dbReference>
<accession>A0A4R1BPK3</accession>
<keyword evidence="3" id="KW-1185">Reference proteome</keyword>
<name>A0A4R1BPK3_9PROT</name>
<evidence type="ECO:0000313" key="3">
    <source>
        <dbReference type="Proteomes" id="UP000295443"/>
    </source>
</evidence>
<keyword evidence="1" id="KW-0812">Transmembrane</keyword>
<keyword evidence="2" id="KW-0648">Protein biosynthesis</keyword>
<gene>
    <name evidence="2" type="ORF">EZJ19_01515</name>
</gene>